<dbReference type="AlphaFoldDB" id="A0A8J6GL76"/>
<dbReference type="Proteomes" id="UP000710432">
    <property type="component" value="Unassembled WGS sequence"/>
</dbReference>
<protein>
    <submittedName>
        <fullName evidence="2">Phorbol-12-myristate-13-acetate-induced protein 1</fullName>
    </submittedName>
</protein>
<dbReference type="InterPro" id="IPR024140">
    <property type="entry name" value="Noxa"/>
</dbReference>
<dbReference type="GO" id="GO:0006974">
    <property type="term" value="P:DNA damage response"/>
    <property type="evidence" value="ECO:0007669"/>
    <property type="project" value="InterPro"/>
</dbReference>
<dbReference type="PANTHER" id="PTHR14299">
    <property type="entry name" value="PHORBOL-12-MYRISTATE-13-ACETATE-INDUCED PROTEIN 1"/>
    <property type="match status" value="1"/>
</dbReference>
<dbReference type="GO" id="GO:0001836">
    <property type="term" value="P:release of cytochrome c from mitochondria"/>
    <property type="evidence" value="ECO:0007669"/>
    <property type="project" value="InterPro"/>
</dbReference>
<reference evidence="2" key="1">
    <citation type="submission" date="2020-03" db="EMBL/GenBank/DDBJ databases">
        <title>Studies in the Genomics of Life Span.</title>
        <authorList>
            <person name="Glass D."/>
        </authorList>
    </citation>
    <scope>NUCLEOTIDE SEQUENCE</scope>
    <source>
        <strain evidence="2">LTLLF</strain>
        <tissue evidence="2">Muscle</tissue>
    </source>
</reference>
<comment type="caution">
    <text evidence="2">The sequence shown here is derived from an EMBL/GenBank/DDBJ whole genome shotgun (WGS) entry which is preliminary data.</text>
</comment>
<evidence type="ECO:0000313" key="3">
    <source>
        <dbReference type="Proteomes" id="UP000710432"/>
    </source>
</evidence>
<proteinExistence type="predicted"/>
<dbReference type="EMBL" id="JAATJU010021700">
    <property type="protein sequence ID" value="KAH0512881.1"/>
    <property type="molecule type" value="Genomic_DNA"/>
</dbReference>
<organism evidence="2 3">
    <name type="scientific">Microtus ochrogaster</name>
    <name type="common">Prairie vole</name>
    <dbReference type="NCBI Taxonomy" id="79684"/>
    <lineage>
        <taxon>Eukaryota</taxon>
        <taxon>Metazoa</taxon>
        <taxon>Chordata</taxon>
        <taxon>Craniata</taxon>
        <taxon>Vertebrata</taxon>
        <taxon>Euteleostomi</taxon>
        <taxon>Mammalia</taxon>
        <taxon>Eutheria</taxon>
        <taxon>Euarchontoglires</taxon>
        <taxon>Glires</taxon>
        <taxon>Rodentia</taxon>
        <taxon>Myomorpha</taxon>
        <taxon>Muroidea</taxon>
        <taxon>Cricetidae</taxon>
        <taxon>Arvicolinae</taxon>
        <taxon>Microtus</taxon>
    </lineage>
</organism>
<sequence length="55" mass="6238">MPSKKTQKSATRSPSPSPVPADGEDEFTQLRRIGDKLNFWQKLLNFISKLFNSVT</sequence>
<dbReference type="PANTHER" id="PTHR14299:SF0">
    <property type="entry name" value="PHORBOL-12-MYRISTATE-13-ACETATE-INDUCED PROTEIN 1"/>
    <property type="match status" value="1"/>
</dbReference>
<name>A0A8J6GL76_MICOH</name>
<feature type="region of interest" description="Disordered" evidence="1">
    <location>
        <begin position="1"/>
        <end position="25"/>
    </location>
</feature>
<evidence type="ECO:0000256" key="1">
    <source>
        <dbReference type="SAM" id="MobiDB-lite"/>
    </source>
</evidence>
<dbReference type="Pfam" id="PF15150">
    <property type="entry name" value="PMAIP1"/>
    <property type="match status" value="1"/>
</dbReference>
<dbReference type="GO" id="GO:0043065">
    <property type="term" value="P:positive regulation of apoptotic process"/>
    <property type="evidence" value="ECO:0007669"/>
    <property type="project" value="InterPro"/>
</dbReference>
<accession>A0A8J6GL76</accession>
<gene>
    <name evidence="2" type="ORF">LTLLF_142910</name>
</gene>
<dbReference type="GO" id="GO:0005739">
    <property type="term" value="C:mitochondrion"/>
    <property type="evidence" value="ECO:0007669"/>
    <property type="project" value="TreeGrafter"/>
</dbReference>
<evidence type="ECO:0000313" key="2">
    <source>
        <dbReference type="EMBL" id="KAH0512881.1"/>
    </source>
</evidence>